<evidence type="ECO:0000256" key="1">
    <source>
        <dbReference type="SAM" id="SignalP"/>
    </source>
</evidence>
<evidence type="ECO:0000313" key="2">
    <source>
        <dbReference type="EMBL" id="AMY07171.1"/>
    </source>
</evidence>
<feature type="chain" id="PRO_5007511217" description="Phosphate-selective porin" evidence="1">
    <location>
        <begin position="36"/>
        <end position="420"/>
    </location>
</feature>
<reference evidence="2 3" key="1">
    <citation type="journal article" date="2016" name="Genome Announc.">
        <title>First Complete Genome Sequence of a Subdivision 6 Acidobacterium Strain.</title>
        <authorList>
            <person name="Huang S."/>
            <person name="Vieira S."/>
            <person name="Bunk B."/>
            <person name="Riedel T."/>
            <person name="Sproer C."/>
            <person name="Overmann J."/>
        </authorList>
    </citation>
    <scope>NUCLEOTIDE SEQUENCE [LARGE SCALE GENOMIC DNA]</scope>
    <source>
        <strain evidence="3">DSM 100886 HEG_-6_39</strain>
    </source>
</reference>
<evidence type="ECO:0008006" key="4">
    <source>
        <dbReference type="Google" id="ProtNLM"/>
    </source>
</evidence>
<dbReference type="SUPFAM" id="SSF56935">
    <property type="entry name" value="Porins"/>
    <property type="match status" value="1"/>
</dbReference>
<dbReference type="Proteomes" id="UP000076079">
    <property type="component" value="Chromosome"/>
</dbReference>
<proteinExistence type="predicted"/>
<accession>A0A143PF85</accession>
<dbReference type="AlphaFoldDB" id="A0A143PF85"/>
<gene>
    <name evidence="2" type="ORF">LuPra_00338</name>
</gene>
<keyword evidence="3" id="KW-1185">Reference proteome</keyword>
<name>A0A143PF85_LUTPR</name>
<feature type="signal peptide" evidence="1">
    <location>
        <begin position="1"/>
        <end position="35"/>
    </location>
</feature>
<dbReference type="EMBL" id="CP015136">
    <property type="protein sequence ID" value="AMY07171.1"/>
    <property type="molecule type" value="Genomic_DNA"/>
</dbReference>
<keyword evidence="1" id="KW-0732">Signal</keyword>
<sequence length="420" mass="46363" precursor="true">MAERRILCHMAPGRHPLLLRAVFAALLAGAVPCAAQDAAPPPQDDWFRDHVRLSGEATASMSTKSAEEEGWFNYSDYEYSTVRSLRLSLVGEVTLGQRLAVITEIRTLQFDVPEAYALYVRIRPWLSHALDIHAGRIPPTFGAFPRRLYAADNPLIGMPLAFQYLTSNRADALPATADELARMRGRGWLTNYTVGDTSAAPGLPVANALRWDTGVQVRWQHDPVTMYGAVTQGTIGDPRLSDDNGGPQLAARVVFTPHPVLAIGGSVAAGPYLARSLTEELPGPAGLRSHRQEAYGADVELSRDRWLVRSELVWNRWGQPAYEADPKRDLDVMAAMAEARYKLWPGLYVAGRVDHLGFSRIQTDTVGVVTWDANVTRLEFGGGWSVHRHVLLKAVWQRNRRDGGRPRGSDLGAIQVAAWF</sequence>
<protein>
    <recommendedName>
        <fullName evidence="4">Phosphate-selective porin</fullName>
    </recommendedName>
</protein>
<dbReference type="Gene3D" id="2.40.160.10">
    <property type="entry name" value="Porin"/>
    <property type="match status" value="1"/>
</dbReference>
<dbReference type="KEGG" id="abac:LuPra_00338"/>
<dbReference type="RefSeq" id="WP_110169157.1">
    <property type="nucleotide sequence ID" value="NZ_CP015136.1"/>
</dbReference>
<evidence type="ECO:0000313" key="3">
    <source>
        <dbReference type="Proteomes" id="UP000076079"/>
    </source>
</evidence>
<reference evidence="3" key="2">
    <citation type="submission" date="2016-04" db="EMBL/GenBank/DDBJ databases">
        <title>First Complete Genome Sequence of a Subdivision 6 Acidobacterium.</title>
        <authorList>
            <person name="Huang S."/>
            <person name="Vieira S."/>
            <person name="Bunk B."/>
            <person name="Riedel T."/>
            <person name="Sproeer C."/>
            <person name="Overmann J."/>
        </authorList>
    </citation>
    <scope>NUCLEOTIDE SEQUENCE [LARGE SCALE GENOMIC DNA]</scope>
    <source>
        <strain evidence="3">DSM 100886 HEG_-6_39</strain>
    </source>
</reference>
<dbReference type="STRING" id="1855912.LuPra_00338"/>
<dbReference type="InterPro" id="IPR023614">
    <property type="entry name" value="Porin_dom_sf"/>
</dbReference>
<organism evidence="2 3">
    <name type="scientific">Luteitalea pratensis</name>
    <dbReference type="NCBI Taxonomy" id="1855912"/>
    <lineage>
        <taxon>Bacteria</taxon>
        <taxon>Pseudomonadati</taxon>
        <taxon>Acidobacteriota</taxon>
        <taxon>Vicinamibacteria</taxon>
        <taxon>Vicinamibacterales</taxon>
        <taxon>Vicinamibacteraceae</taxon>
        <taxon>Luteitalea</taxon>
    </lineage>
</organism>